<dbReference type="InterPro" id="IPR027417">
    <property type="entry name" value="P-loop_NTPase"/>
</dbReference>
<dbReference type="Pfam" id="PF02223">
    <property type="entry name" value="Thymidylate_kin"/>
    <property type="match status" value="1"/>
</dbReference>
<protein>
    <recommendedName>
        <fullName evidence="1">Thymidylate kinase-like domain-containing protein</fullName>
    </recommendedName>
</protein>
<dbReference type="Proteomes" id="UP000177328">
    <property type="component" value="Unassembled WGS sequence"/>
</dbReference>
<dbReference type="AlphaFoldDB" id="A0A1F5KJA7"/>
<gene>
    <name evidence="2" type="ORF">A3D25_03160</name>
</gene>
<evidence type="ECO:0000313" key="3">
    <source>
        <dbReference type="Proteomes" id="UP000177328"/>
    </source>
</evidence>
<dbReference type="InterPro" id="IPR039430">
    <property type="entry name" value="Thymidylate_kin-like_dom"/>
</dbReference>
<evidence type="ECO:0000259" key="1">
    <source>
        <dbReference type="Pfam" id="PF02223"/>
    </source>
</evidence>
<dbReference type="EMBL" id="MFDD01000004">
    <property type="protein sequence ID" value="OGE40895.1"/>
    <property type="molecule type" value="Genomic_DNA"/>
</dbReference>
<accession>A0A1F5KJA7</accession>
<dbReference type="SUPFAM" id="SSF52540">
    <property type="entry name" value="P-loop containing nucleoside triphosphate hydrolases"/>
    <property type="match status" value="1"/>
</dbReference>
<evidence type="ECO:0000313" key="2">
    <source>
        <dbReference type="EMBL" id="OGE40895.1"/>
    </source>
</evidence>
<name>A0A1F5KJA7_9BACT</name>
<feature type="domain" description="Thymidylate kinase-like" evidence="1">
    <location>
        <begin position="11"/>
        <end position="175"/>
    </location>
</feature>
<reference evidence="2 3" key="1">
    <citation type="journal article" date="2016" name="Nat. Commun.">
        <title>Thousands of microbial genomes shed light on interconnected biogeochemical processes in an aquifer system.</title>
        <authorList>
            <person name="Anantharaman K."/>
            <person name="Brown C.T."/>
            <person name="Hug L.A."/>
            <person name="Sharon I."/>
            <person name="Castelle C.J."/>
            <person name="Probst A.J."/>
            <person name="Thomas B.C."/>
            <person name="Singh A."/>
            <person name="Wilkins M.J."/>
            <person name="Karaoz U."/>
            <person name="Brodie E.L."/>
            <person name="Williams K.H."/>
            <person name="Hubbard S.S."/>
            <person name="Banfield J.F."/>
        </authorList>
    </citation>
    <scope>NUCLEOTIDE SEQUENCE [LARGE SCALE GENOMIC DNA]</scope>
</reference>
<proteinExistence type="predicted"/>
<comment type="caution">
    <text evidence="2">The sequence shown here is derived from an EMBL/GenBank/DDBJ whole genome shotgun (WGS) entry which is preliminary data.</text>
</comment>
<dbReference type="Gene3D" id="3.40.50.300">
    <property type="entry name" value="P-loop containing nucleotide triphosphate hydrolases"/>
    <property type="match status" value="1"/>
</dbReference>
<organism evidence="2 3">
    <name type="scientific">Candidatus Daviesbacteria bacterium RIFCSPHIGHO2_02_FULL_43_12</name>
    <dbReference type="NCBI Taxonomy" id="1797776"/>
    <lineage>
        <taxon>Bacteria</taxon>
        <taxon>Candidatus Daviesiibacteriota</taxon>
    </lineage>
</organism>
<sequence length="189" mass="21618">MPTELANLFAIEGLDGVGKSTIVAGLAERHFTVLATPPTSFKKFRPFFEHTDLRLRFLYYLLGVYSAGKQARRVPSWEKVISDRYLLTTLSAHEAMGLPVHWIDLCKPIIHNIAVPTNTFLVTCDETERMRRMTRRGANSIDLSNLRINNKIHKGYIKWAERLNHRLTLVDTTNESPTDTISKLVRLAR</sequence>